<protein>
    <submittedName>
        <fullName evidence="1">Uncharacterized protein</fullName>
    </submittedName>
</protein>
<evidence type="ECO:0000313" key="2">
    <source>
        <dbReference type="Proteomes" id="UP000429232"/>
    </source>
</evidence>
<organism evidence="1 2">
    <name type="scientific">Mucilaginibacter ginkgonis</name>
    <dbReference type="NCBI Taxonomy" id="2682091"/>
    <lineage>
        <taxon>Bacteria</taxon>
        <taxon>Pseudomonadati</taxon>
        <taxon>Bacteroidota</taxon>
        <taxon>Sphingobacteriia</taxon>
        <taxon>Sphingobacteriales</taxon>
        <taxon>Sphingobacteriaceae</taxon>
        <taxon>Mucilaginibacter</taxon>
    </lineage>
</organism>
<dbReference type="EMBL" id="CP066775">
    <property type="protein sequence ID" value="QQL48782.1"/>
    <property type="molecule type" value="Genomic_DNA"/>
</dbReference>
<dbReference type="AlphaFoldDB" id="A0A6I4I3Z7"/>
<sequence>MLKYTLVLILFITSFSYAQQMQPFHINQVAIIDSNLIKGINYSLSAQKTKTSVDTNTENPFDKGFGYFEVRVKEFKGDTVLGYNITPSAFIFKKNNPKQIYPDYYGYVNGQLVLIYNEPLYRSVQRNLTDKEKGRFIKMLDKHLEKPQKATFYDSDHRKVFTDKNYRVDYFSFDAGINLYVLKNGSTVIVKDKGQF</sequence>
<gene>
    <name evidence="1" type="ORF">GO620_011400</name>
</gene>
<dbReference type="KEGG" id="mgik:GO620_011400"/>
<dbReference type="Proteomes" id="UP000429232">
    <property type="component" value="Chromosome"/>
</dbReference>
<accession>A0A6I4I3Z7</accession>
<evidence type="ECO:0000313" key="1">
    <source>
        <dbReference type="EMBL" id="QQL48782.1"/>
    </source>
</evidence>
<keyword evidence="2" id="KW-1185">Reference proteome</keyword>
<dbReference type="RefSeq" id="WP_157525487.1">
    <property type="nucleotide sequence ID" value="NZ_CP066775.1"/>
</dbReference>
<proteinExistence type="predicted"/>
<reference evidence="1 2" key="1">
    <citation type="submission" date="2020-12" db="EMBL/GenBank/DDBJ databases">
        <title>HMF7856_wgs.fasta genome submission.</title>
        <authorList>
            <person name="Kang H."/>
            <person name="Kim H."/>
            <person name="Joh K."/>
        </authorList>
    </citation>
    <scope>NUCLEOTIDE SEQUENCE [LARGE SCALE GENOMIC DNA]</scope>
    <source>
        <strain evidence="1 2">HMF7856</strain>
    </source>
</reference>
<name>A0A6I4I3Z7_9SPHI</name>